<reference evidence="1" key="2">
    <citation type="journal article" date="2023" name="IMA Fungus">
        <title>Comparative genomic study of the Penicillium genus elucidates a diverse pangenome and 15 lateral gene transfer events.</title>
        <authorList>
            <person name="Petersen C."/>
            <person name="Sorensen T."/>
            <person name="Nielsen M.R."/>
            <person name="Sondergaard T.E."/>
            <person name="Sorensen J.L."/>
            <person name="Fitzpatrick D.A."/>
            <person name="Frisvad J.C."/>
            <person name="Nielsen K.L."/>
        </authorList>
    </citation>
    <scope>NUCLEOTIDE SEQUENCE</scope>
    <source>
        <strain evidence="1">IBT 30069</strain>
    </source>
</reference>
<dbReference type="AlphaFoldDB" id="A0A9W9K6B3"/>
<keyword evidence="2" id="KW-1185">Reference proteome</keyword>
<name>A0A9W9K6B3_9EURO</name>
<comment type="caution">
    <text evidence="1">The sequence shown here is derived from an EMBL/GenBank/DDBJ whole genome shotgun (WGS) entry which is preliminary data.</text>
</comment>
<evidence type="ECO:0000313" key="2">
    <source>
        <dbReference type="Proteomes" id="UP001149165"/>
    </source>
</evidence>
<dbReference type="OrthoDB" id="4508307at2759"/>
<reference evidence="1" key="1">
    <citation type="submission" date="2022-11" db="EMBL/GenBank/DDBJ databases">
        <authorList>
            <person name="Petersen C."/>
        </authorList>
    </citation>
    <scope>NUCLEOTIDE SEQUENCE</scope>
    <source>
        <strain evidence="1">IBT 30069</strain>
    </source>
</reference>
<gene>
    <name evidence="1" type="ORF">N7456_010047</name>
</gene>
<protein>
    <submittedName>
        <fullName evidence="1">Uncharacterized protein</fullName>
    </submittedName>
</protein>
<sequence>MCLYKAIWYYECQHIRFQLHTLCNDLLDQLSRINETISQDETENPVSCLPRLLAPDRTLVMEDKGFQDGGATNIIQWVTDLVDPCPSCALKIKKEM</sequence>
<dbReference type="EMBL" id="JAPQKH010000006">
    <property type="protein sequence ID" value="KAJ5094186.1"/>
    <property type="molecule type" value="Genomic_DNA"/>
</dbReference>
<accession>A0A9W9K6B3</accession>
<organism evidence="1 2">
    <name type="scientific">Penicillium angulare</name>
    <dbReference type="NCBI Taxonomy" id="116970"/>
    <lineage>
        <taxon>Eukaryota</taxon>
        <taxon>Fungi</taxon>
        <taxon>Dikarya</taxon>
        <taxon>Ascomycota</taxon>
        <taxon>Pezizomycotina</taxon>
        <taxon>Eurotiomycetes</taxon>
        <taxon>Eurotiomycetidae</taxon>
        <taxon>Eurotiales</taxon>
        <taxon>Aspergillaceae</taxon>
        <taxon>Penicillium</taxon>
    </lineage>
</organism>
<proteinExistence type="predicted"/>
<dbReference type="Proteomes" id="UP001149165">
    <property type="component" value="Unassembled WGS sequence"/>
</dbReference>
<evidence type="ECO:0000313" key="1">
    <source>
        <dbReference type="EMBL" id="KAJ5094186.1"/>
    </source>
</evidence>